<accession>A0A917INW1</accession>
<dbReference type="EMBL" id="BMIB01000001">
    <property type="protein sequence ID" value="GGH58781.1"/>
    <property type="molecule type" value="Genomic_DNA"/>
</dbReference>
<reference evidence="1" key="1">
    <citation type="journal article" date="2014" name="Int. J. Syst. Evol. Microbiol.">
        <title>Complete genome sequence of Corynebacterium casei LMG S-19264T (=DSM 44701T), isolated from a smear-ripened cheese.</title>
        <authorList>
            <consortium name="US DOE Joint Genome Institute (JGI-PGF)"/>
            <person name="Walter F."/>
            <person name="Albersmeier A."/>
            <person name="Kalinowski J."/>
            <person name="Ruckert C."/>
        </authorList>
    </citation>
    <scope>NUCLEOTIDE SEQUENCE</scope>
    <source>
        <strain evidence="1">CGMCC 1.15290</strain>
    </source>
</reference>
<keyword evidence="2" id="KW-1185">Reference proteome</keyword>
<sequence>MYPLLFYDTLMYTRTAYYRCMRANRFDVQAFDEWCVVYCTVWLPCVQQQAVVSVATKDNLQNVFVQQKKEIK</sequence>
<evidence type="ECO:0000313" key="2">
    <source>
        <dbReference type="Proteomes" id="UP000627292"/>
    </source>
</evidence>
<evidence type="ECO:0000313" key="1">
    <source>
        <dbReference type="EMBL" id="GGH58781.1"/>
    </source>
</evidence>
<reference evidence="1" key="2">
    <citation type="submission" date="2020-09" db="EMBL/GenBank/DDBJ databases">
        <authorList>
            <person name="Sun Q."/>
            <person name="Zhou Y."/>
        </authorList>
    </citation>
    <scope>NUCLEOTIDE SEQUENCE</scope>
    <source>
        <strain evidence="1">CGMCC 1.15290</strain>
    </source>
</reference>
<comment type="caution">
    <text evidence="1">The sequence shown here is derived from an EMBL/GenBank/DDBJ whole genome shotgun (WGS) entry which is preliminary data.</text>
</comment>
<dbReference type="Proteomes" id="UP000627292">
    <property type="component" value="Unassembled WGS sequence"/>
</dbReference>
<protein>
    <submittedName>
        <fullName evidence="1">Uncharacterized protein</fullName>
    </submittedName>
</protein>
<proteinExistence type="predicted"/>
<dbReference type="AlphaFoldDB" id="A0A917INW1"/>
<name>A0A917INW1_9BACT</name>
<gene>
    <name evidence="1" type="ORF">GCM10011379_04830</name>
</gene>
<organism evidence="1 2">
    <name type="scientific">Filimonas zeae</name>
    <dbReference type="NCBI Taxonomy" id="1737353"/>
    <lineage>
        <taxon>Bacteria</taxon>
        <taxon>Pseudomonadati</taxon>
        <taxon>Bacteroidota</taxon>
        <taxon>Chitinophagia</taxon>
        <taxon>Chitinophagales</taxon>
        <taxon>Chitinophagaceae</taxon>
        <taxon>Filimonas</taxon>
    </lineage>
</organism>